<sequence length="313" mass="34950">MKNVLRNTVLAALLFVTIIPLSAQKELVMSQYMHNRYALNTAFAGNREVLSLYGGYRQKWSGIDGAPGSMLFSMHSPLKNENVAVGLEVYNQQYGVNKQTGFALSYTYRVKMSGNRKLAFSINGGGGFYNANWSDVNTFDGNGGAGVLDDVFAVNESNFAPAVGFGTAWYSSKYFVGFSVPNFFYYDPYVEGGSNEFALNKANYLVTGGYLFTLSKRWHLQPSFMARINPEFDSTVDINASIIYNNMLWLGTAYRTNSDLVAMVAFQISPQLRFSYSYDYGMGDIGSYNDGTHEVAIQFDFGRKVHTPNLKFF</sequence>
<dbReference type="InterPro" id="IPR019861">
    <property type="entry name" value="PorP/SprF_Bacteroidetes"/>
</dbReference>
<proteinExistence type="predicted"/>
<dbReference type="Proteomes" id="UP000605676">
    <property type="component" value="Unassembled WGS sequence"/>
</dbReference>
<organism evidence="1 2">
    <name type="scientific">Carboxylicivirga marina</name>
    <dbReference type="NCBI Taxonomy" id="2800988"/>
    <lineage>
        <taxon>Bacteria</taxon>
        <taxon>Pseudomonadati</taxon>
        <taxon>Bacteroidota</taxon>
        <taxon>Bacteroidia</taxon>
        <taxon>Marinilabiliales</taxon>
        <taxon>Marinilabiliaceae</taxon>
        <taxon>Carboxylicivirga</taxon>
    </lineage>
</organism>
<accession>A0ABS1HII4</accession>
<dbReference type="Pfam" id="PF11751">
    <property type="entry name" value="PorP_SprF"/>
    <property type="match status" value="1"/>
</dbReference>
<protein>
    <submittedName>
        <fullName evidence="1">Type IX secretion system membrane protein PorP/SprF</fullName>
    </submittedName>
</protein>
<keyword evidence="2" id="KW-1185">Reference proteome</keyword>
<dbReference type="NCBIfam" id="TIGR03519">
    <property type="entry name" value="T9SS_PorP_fam"/>
    <property type="match status" value="1"/>
</dbReference>
<reference evidence="1 2" key="1">
    <citation type="submission" date="2021-01" db="EMBL/GenBank/DDBJ databases">
        <title>Carboxyliciviraga sp.nov., isolated from coastal sediments.</title>
        <authorList>
            <person name="Lu D."/>
            <person name="Zhang T."/>
        </authorList>
    </citation>
    <scope>NUCLEOTIDE SEQUENCE [LARGE SCALE GENOMIC DNA]</scope>
    <source>
        <strain evidence="1 2">N1Y132</strain>
    </source>
</reference>
<evidence type="ECO:0000313" key="1">
    <source>
        <dbReference type="EMBL" id="MBK3517480.1"/>
    </source>
</evidence>
<gene>
    <name evidence="1" type="ORF">JIV24_09045</name>
</gene>
<name>A0ABS1HII4_9BACT</name>
<dbReference type="EMBL" id="JAENRR010000016">
    <property type="protein sequence ID" value="MBK3517480.1"/>
    <property type="molecule type" value="Genomic_DNA"/>
</dbReference>
<evidence type="ECO:0000313" key="2">
    <source>
        <dbReference type="Proteomes" id="UP000605676"/>
    </source>
</evidence>
<comment type="caution">
    <text evidence="1">The sequence shown here is derived from an EMBL/GenBank/DDBJ whole genome shotgun (WGS) entry which is preliminary data.</text>
</comment>
<dbReference type="RefSeq" id="WP_200464709.1">
    <property type="nucleotide sequence ID" value="NZ_JAENRR010000016.1"/>
</dbReference>